<evidence type="ECO:0000313" key="1">
    <source>
        <dbReference type="EMBL" id="KAJ4713075.1"/>
    </source>
</evidence>
<proteinExistence type="predicted"/>
<keyword evidence="2" id="KW-1185">Reference proteome</keyword>
<name>A0ACC1XPD4_MELAZ</name>
<gene>
    <name evidence="1" type="ORF">OWV82_015219</name>
</gene>
<reference evidence="1 2" key="1">
    <citation type="journal article" date="2023" name="Science">
        <title>Complex scaffold remodeling in plant triterpene biosynthesis.</title>
        <authorList>
            <person name="De La Pena R."/>
            <person name="Hodgson H."/>
            <person name="Liu J.C."/>
            <person name="Stephenson M.J."/>
            <person name="Martin A.C."/>
            <person name="Owen C."/>
            <person name="Harkess A."/>
            <person name="Leebens-Mack J."/>
            <person name="Jimenez L.E."/>
            <person name="Osbourn A."/>
            <person name="Sattely E.S."/>
        </authorList>
    </citation>
    <scope>NUCLEOTIDE SEQUENCE [LARGE SCALE GENOMIC DNA]</scope>
    <source>
        <strain evidence="2">cv. JPN11</strain>
        <tissue evidence="1">Leaf</tissue>
    </source>
</reference>
<accession>A0ACC1XPD4</accession>
<organism evidence="1 2">
    <name type="scientific">Melia azedarach</name>
    <name type="common">Chinaberry tree</name>
    <dbReference type="NCBI Taxonomy" id="155640"/>
    <lineage>
        <taxon>Eukaryota</taxon>
        <taxon>Viridiplantae</taxon>
        <taxon>Streptophyta</taxon>
        <taxon>Embryophyta</taxon>
        <taxon>Tracheophyta</taxon>
        <taxon>Spermatophyta</taxon>
        <taxon>Magnoliopsida</taxon>
        <taxon>eudicotyledons</taxon>
        <taxon>Gunneridae</taxon>
        <taxon>Pentapetalae</taxon>
        <taxon>rosids</taxon>
        <taxon>malvids</taxon>
        <taxon>Sapindales</taxon>
        <taxon>Meliaceae</taxon>
        <taxon>Melia</taxon>
    </lineage>
</organism>
<dbReference type="EMBL" id="CM051401">
    <property type="protein sequence ID" value="KAJ4713075.1"/>
    <property type="molecule type" value="Genomic_DNA"/>
</dbReference>
<sequence length="230" mass="25100">MQSSSSPFFSHRQHLSCTASTSSASNKRPASLNPSLNEPQLTPKKKCHNNIPCSHIPPSPPPQEMKFPVNYASVKLPLRPPKIGVSNALHSPTQRASSSCPVTQPLNYALPPRPGPWKRGVSDAMRSLSHRVSGSCPNLKMEECIWEINQMGKLLDCVEDCANVQTDMMSHSPTFMAQNMHNDSAMESDELSEIVVVEKNGDALIIDVKCPCGAGYQILLIGGVSYYKLA</sequence>
<protein>
    <submittedName>
        <fullName evidence="1">Testis-expressed sequence 2 protein</fullName>
    </submittedName>
</protein>
<evidence type="ECO:0000313" key="2">
    <source>
        <dbReference type="Proteomes" id="UP001164539"/>
    </source>
</evidence>
<comment type="caution">
    <text evidence="1">The sequence shown here is derived from an EMBL/GenBank/DDBJ whole genome shotgun (WGS) entry which is preliminary data.</text>
</comment>
<dbReference type="Proteomes" id="UP001164539">
    <property type="component" value="Chromosome 8"/>
</dbReference>